<keyword evidence="5 6" id="KW-0472">Membrane</keyword>
<sequence length="421" mass="42821">MSGAATDASKRRGGLAAVEDTVTDFWASRPRRVKRGRKLAGIAAGIGRRYGIDPVVVRVALVAATVFGGVGLLVYVLAWLLFPDEHDEVSPVEALFGRGRSSTSKAFTVVLGLALIPLVTGTFGGIGFDGGSFLGLGLLLLGLYLLHRGRGHLNRPVSPAVERGPAAFSLSDSDEGTTVTTAKDAPGAWDPLGAAPFAWDLPDPAQPPPVPSPQPEPPVVRRQRSKVTAATVAVAVTIAGVLTVLGITLGGWFTAPHIIGVTLGVLGVGLVAGAFSGGARGLVGWAIPLSIAGVALTAIPFHEIPGGVGNLDARPLTAAEVRPVYEHAFGDIDVDLTALPADAVVSTRVHSGAGSNTVIVPATADVTFTCESKVGDVECLGRETSGVGNDPVTGFDAGEPGGPVITVDVSSSAGSVQVRRG</sequence>
<feature type="transmembrane region" description="Helical" evidence="6">
    <location>
        <begin position="59"/>
        <end position="82"/>
    </location>
</feature>
<proteinExistence type="predicted"/>
<dbReference type="Proteomes" id="UP000292003">
    <property type="component" value="Unassembled WGS sequence"/>
</dbReference>
<dbReference type="GO" id="GO:0005886">
    <property type="term" value="C:plasma membrane"/>
    <property type="evidence" value="ECO:0007669"/>
    <property type="project" value="UniProtKB-SubCell"/>
</dbReference>
<evidence type="ECO:0000259" key="7">
    <source>
        <dbReference type="Pfam" id="PF04024"/>
    </source>
</evidence>
<name>A0A4Q7JAQ8_9PSEU</name>
<evidence type="ECO:0000256" key="5">
    <source>
        <dbReference type="ARBA" id="ARBA00023136"/>
    </source>
</evidence>
<protein>
    <submittedName>
        <fullName evidence="8">PspC domain-containing protein</fullName>
    </submittedName>
</protein>
<dbReference type="RefSeq" id="WP_130474751.1">
    <property type="nucleotide sequence ID" value="NZ_SFCC01000004.1"/>
</dbReference>
<dbReference type="InterPro" id="IPR052027">
    <property type="entry name" value="PspC"/>
</dbReference>
<feature type="transmembrane region" description="Helical" evidence="6">
    <location>
        <begin position="255"/>
        <end position="275"/>
    </location>
</feature>
<dbReference type="AlphaFoldDB" id="A0A4Q7JAQ8"/>
<accession>A0A4Q7JAQ8</accession>
<comment type="caution">
    <text evidence="8">The sequence shown here is derived from an EMBL/GenBank/DDBJ whole genome shotgun (WGS) entry which is preliminary data.</text>
</comment>
<feature type="transmembrane region" description="Helical" evidence="6">
    <location>
        <begin position="126"/>
        <end position="146"/>
    </location>
</feature>
<evidence type="ECO:0000256" key="1">
    <source>
        <dbReference type="ARBA" id="ARBA00004162"/>
    </source>
</evidence>
<dbReference type="PANTHER" id="PTHR33885:SF3">
    <property type="entry name" value="PHAGE SHOCK PROTEIN C"/>
    <property type="match status" value="1"/>
</dbReference>
<feature type="domain" description="Phage shock protein PspC N-terminal" evidence="7">
    <location>
        <begin position="29"/>
        <end position="85"/>
    </location>
</feature>
<evidence type="ECO:0000256" key="6">
    <source>
        <dbReference type="SAM" id="Phobius"/>
    </source>
</evidence>
<evidence type="ECO:0000256" key="2">
    <source>
        <dbReference type="ARBA" id="ARBA00022475"/>
    </source>
</evidence>
<dbReference type="InterPro" id="IPR007168">
    <property type="entry name" value="Phageshock_PspC_N"/>
</dbReference>
<evidence type="ECO:0000313" key="8">
    <source>
        <dbReference type="EMBL" id="RZQ64032.1"/>
    </source>
</evidence>
<comment type="subcellular location">
    <subcellularLocation>
        <location evidence="1">Cell membrane</location>
        <topology evidence="1">Single-pass membrane protein</topology>
    </subcellularLocation>
</comment>
<dbReference type="Pfam" id="PF04024">
    <property type="entry name" value="PspC"/>
    <property type="match status" value="1"/>
</dbReference>
<reference evidence="8 9" key="1">
    <citation type="submission" date="2019-02" db="EMBL/GenBank/DDBJ databases">
        <title>Draft genome sequence of Amycolatopsis sp. 8-3EHSu isolated from roots of Suaeda maritima.</title>
        <authorList>
            <person name="Duangmal K."/>
            <person name="Chantavorakit T."/>
        </authorList>
    </citation>
    <scope>NUCLEOTIDE SEQUENCE [LARGE SCALE GENOMIC DNA]</scope>
    <source>
        <strain evidence="8 9">8-3EHSu</strain>
    </source>
</reference>
<gene>
    <name evidence="8" type="ORF">EWH70_08490</name>
</gene>
<keyword evidence="2" id="KW-1003">Cell membrane</keyword>
<dbReference type="EMBL" id="SFCC01000004">
    <property type="protein sequence ID" value="RZQ64032.1"/>
    <property type="molecule type" value="Genomic_DNA"/>
</dbReference>
<evidence type="ECO:0000256" key="3">
    <source>
        <dbReference type="ARBA" id="ARBA00022692"/>
    </source>
</evidence>
<keyword evidence="9" id="KW-1185">Reference proteome</keyword>
<keyword evidence="4 6" id="KW-1133">Transmembrane helix</keyword>
<organism evidence="8 9">
    <name type="scientific">Amycolatopsis suaedae</name>
    <dbReference type="NCBI Taxonomy" id="2510978"/>
    <lineage>
        <taxon>Bacteria</taxon>
        <taxon>Bacillati</taxon>
        <taxon>Actinomycetota</taxon>
        <taxon>Actinomycetes</taxon>
        <taxon>Pseudonocardiales</taxon>
        <taxon>Pseudonocardiaceae</taxon>
        <taxon>Amycolatopsis</taxon>
    </lineage>
</organism>
<feature type="transmembrane region" description="Helical" evidence="6">
    <location>
        <begin position="282"/>
        <end position="301"/>
    </location>
</feature>
<keyword evidence="3 6" id="KW-0812">Transmembrane</keyword>
<feature type="transmembrane region" description="Helical" evidence="6">
    <location>
        <begin position="227"/>
        <end position="249"/>
    </location>
</feature>
<dbReference type="PANTHER" id="PTHR33885">
    <property type="entry name" value="PHAGE SHOCK PROTEIN C"/>
    <property type="match status" value="1"/>
</dbReference>
<dbReference type="OrthoDB" id="3208990at2"/>
<evidence type="ECO:0000256" key="4">
    <source>
        <dbReference type="ARBA" id="ARBA00022989"/>
    </source>
</evidence>
<evidence type="ECO:0000313" key="9">
    <source>
        <dbReference type="Proteomes" id="UP000292003"/>
    </source>
</evidence>